<evidence type="ECO:0000313" key="10">
    <source>
        <dbReference type="EMBL" id="VDP10592.1"/>
    </source>
</evidence>
<evidence type="ECO:0000256" key="5">
    <source>
        <dbReference type="ARBA" id="ARBA00023187"/>
    </source>
</evidence>
<evidence type="ECO:0000256" key="4">
    <source>
        <dbReference type="ARBA" id="ARBA00022737"/>
    </source>
</evidence>
<dbReference type="GO" id="GO:0000381">
    <property type="term" value="P:regulation of alternative mRNA splicing, via spliceosome"/>
    <property type="evidence" value="ECO:0007669"/>
    <property type="project" value="TreeGrafter"/>
</dbReference>
<dbReference type="InterPro" id="IPR035563">
    <property type="entry name" value="SF3As1_ubi"/>
</dbReference>
<proteinExistence type="predicted"/>
<dbReference type="EMBL" id="UZAM01009961">
    <property type="protein sequence ID" value="VDP10592.1"/>
    <property type="molecule type" value="Genomic_DNA"/>
</dbReference>
<evidence type="ECO:0000259" key="8">
    <source>
        <dbReference type="PROSITE" id="PS50053"/>
    </source>
</evidence>
<reference evidence="12" key="1">
    <citation type="submission" date="2016-06" db="UniProtKB">
        <authorList>
            <consortium name="WormBaseParasite"/>
        </authorList>
    </citation>
    <scope>IDENTIFICATION</scope>
</reference>
<dbReference type="Pfam" id="PF12230">
    <property type="entry name" value="PRP21_like_P"/>
    <property type="match status" value="1"/>
</dbReference>
<dbReference type="GO" id="GO:0005686">
    <property type="term" value="C:U2 snRNP"/>
    <property type="evidence" value="ECO:0007669"/>
    <property type="project" value="TreeGrafter"/>
</dbReference>
<feature type="compositionally biased region" description="Basic and acidic residues" evidence="7">
    <location>
        <begin position="153"/>
        <end position="167"/>
    </location>
</feature>
<dbReference type="InterPro" id="IPR029071">
    <property type="entry name" value="Ubiquitin-like_domsf"/>
</dbReference>
<gene>
    <name evidence="10" type="ORF">SBAD_LOCUS6693</name>
</gene>
<dbReference type="Pfam" id="PF01805">
    <property type="entry name" value="Surp"/>
    <property type="match status" value="1"/>
</dbReference>
<keyword evidence="11" id="KW-1185">Reference proteome</keyword>
<feature type="domain" description="Ubiquitin-like" evidence="8">
    <location>
        <begin position="494"/>
        <end position="547"/>
    </location>
</feature>
<dbReference type="GO" id="GO:0071004">
    <property type="term" value="C:U2-type prespliceosome"/>
    <property type="evidence" value="ECO:0007669"/>
    <property type="project" value="TreeGrafter"/>
</dbReference>
<dbReference type="GO" id="GO:0071013">
    <property type="term" value="C:catalytic step 2 spliceosome"/>
    <property type="evidence" value="ECO:0007669"/>
    <property type="project" value="TreeGrafter"/>
</dbReference>
<comment type="subcellular location">
    <subcellularLocation>
        <location evidence="1">Nucleus</location>
    </subcellularLocation>
</comment>
<dbReference type="WBParaSite" id="SBAD_0000695401-mRNA-1">
    <property type="protein sequence ID" value="SBAD_0000695401-mRNA-1"/>
    <property type="gene ID" value="SBAD_0000695401"/>
</dbReference>
<feature type="compositionally biased region" description="Low complexity" evidence="7">
    <location>
        <begin position="372"/>
        <end position="386"/>
    </location>
</feature>
<dbReference type="InterPro" id="IPR000626">
    <property type="entry name" value="Ubiquitin-like_dom"/>
</dbReference>
<keyword evidence="4" id="KW-0677">Repeat</keyword>
<feature type="compositionally biased region" description="Acidic residues" evidence="7">
    <location>
        <begin position="141"/>
        <end position="152"/>
    </location>
</feature>
<feature type="region of interest" description="Disordered" evidence="7">
    <location>
        <begin position="132"/>
        <end position="191"/>
    </location>
</feature>
<dbReference type="PROSITE" id="PS50128">
    <property type="entry name" value="SURP"/>
    <property type="match status" value="1"/>
</dbReference>
<evidence type="ECO:0000256" key="3">
    <source>
        <dbReference type="ARBA" id="ARBA00022728"/>
    </source>
</evidence>
<sequence>MTREARNFQFDFLKPQHSNFAYFTKLVEQYTKILIPPKDIVHRLNREAENSKGLLESVRYRVEWGRYQKRLREREEAEAEKERIAYAQIDWHDFVVVQTVDFQPHESINLPPPCSPKDVGARLLAQQRIEAHKTASQTIEMEVESDSDEEASDAAKREGVASYKEDQAAAQRRSTAESEPTAQGVVIQSKPKAAYEVTQPVPAPPKPENVTVRKDYNPHNKPVEHVKSAEQKWVISPLTGEKIPADKLTEHMRYNTDEEPVFAPGTDISANIKAFAERRSDIFGVGSKGAEQTMIGKKLGEEDARRIDSKVIWDGHTASIEGTAKAAQSHISIEEQIAQIHRAQGLLPDEGKERIGPHATDTDEDSMDATPSSGATGSITSKGSTTSSAAAIASSASYGLRSVTAAVVPVVPVAPPVVIVQPPALGAVGALYSAAAPSGTVPTAIGYSSYNLLMEEEPPSKRQKSVEDLLQPEEEWLKLYLDRGPITVHVITPVSTIKTKVQELTTMPASKQKLIYENIFIKDSLSLAYYNMLSGSLVQLQLKERGGRKK</sequence>
<keyword evidence="5" id="KW-0508">mRNA splicing</keyword>
<evidence type="ECO:0000256" key="7">
    <source>
        <dbReference type="SAM" id="MobiDB-lite"/>
    </source>
</evidence>
<name>A0A183ISU6_9BILA</name>
<protein>
    <submittedName>
        <fullName evidence="12">Splicing factor 3A subunit 1</fullName>
    </submittedName>
</protein>
<dbReference type="CDD" id="cd01800">
    <property type="entry name" value="Ubl_SF3a120"/>
    <property type="match status" value="1"/>
</dbReference>
<feature type="region of interest" description="Disordered" evidence="7">
    <location>
        <begin position="347"/>
        <end position="386"/>
    </location>
</feature>
<dbReference type="PANTHER" id="PTHR15316:SF1">
    <property type="entry name" value="SPLICING FACTOR 3A SUBUNIT 1"/>
    <property type="match status" value="1"/>
</dbReference>
<reference evidence="10 11" key="2">
    <citation type="submission" date="2018-11" db="EMBL/GenBank/DDBJ databases">
        <authorList>
            <consortium name="Pathogen Informatics"/>
        </authorList>
    </citation>
    <scope>NUCLEOTIDE SEQUENCE [LARGE SCALE GENOMIC DNA]</scope>
</reference>
<dbReference type="PANTHER" id="PTHR15316">
    <property type="entry name" value="SPLICEOSOME ASSOCIATED PROTEIN 114/SWAP SPLICING FACTOR-RELATED"/>
    <property type="match status" value="1"/>
</dbReference>
<evidence type="ECO:0000256" key="2">
    <source>
        <dbReference type="ARBA" id="ARBA00022664"/>
    </source>
</evidence>
<accession>A0A183ISU6</accession>
<dbReference type="PROSITE" id="PS50053">
    <property type="entry name" value="UBIQUITIN_2"/>
    <property type="match status" value="1"/>
</dbReference>
<dbReference type="SUPFAM" id="SSF54236">
    <property type="entry name" value="Ubiquitin-like"/>
    <property type="match status" value="1"/>
</dbReference>
<keyword evidence="2" id="KW-0507">mRNA processing</keyword>
<dbReference type="Proteomes" id="UP000270296">
    <property type="component" value="Unassembled WGS sequence"/>
</dbReference>
<dbReference type="SUPFAM" id="SSF109905">
    <property type="entry name" value="Surp module (SWAP domain)"/>
    <property type="match status" value="1"/>
</dbReference>
<dbReference type="Gene3D" id="3.10.20.90">
    <property type="entry name" value="Phosphatidylinositol 3-kinase Catalytic Subunit, Chain A, domain 1"/>
    <property type="match status" value="1"/>
</dbReference>
<dbReference type="GO" id="GO:0045292">
    <property type="term" value="P:mRNA cis splicing, via spliceosome"/>
    <property type="evidence" value="ECO:0007669"/>
    <property type="project" value="InterPro"/>
</dbReference>
<dbReference type="Pfam" id="PF00240">
    <property type="entry name" value="ubiquitin"/>
    <property type="match status" value="1"/>
</dbReference>
<evidence type="ECO:0000313" key="11">
    <source>
        <dbReference type="Proteomes" id="UP000270296"/>
    </source>
</evidence>
<organism evidence="12">
    <name type="scientific">Soboliphyme baturini</name>
    <dbReference type="NCBI Taxonomy" id="241478"/>
    <lineage>
        <taxon>Eukaryota</taxon>
        <taxon>Metazoa</taxon>
        <taxon>Ecdysozoa</taxon>
        <taxon>Nematoda</taxon>
        <taxon>Enoplea</taxon>
        <taxon>Dorylaimia</taxon>
        <taxon>Dioctophymatida</taxon>
        <taxon>Dioctophymatoidea</taxon>
        <taxon>Soboliphymatidae</taxon>
        <taxon>Soboliphyme</taxon>
    </lineage>
</organism>
<dbReference type="Gene3D" id="1.10.10.790">
    <property type="entry name" value="Surp module"/>
    <property type="match status" value="1"/>
</dbReference>
<dbReference type="GO" id="GO:0003723">
    <property type="term" value="F:RNA binding"/>
    <property type="evidence" value="ECO:0007669"/>
    <property type="project" value="InterPro"/>
</dbReference>
<evidence type="ECO:0000313" key="12">
    <source>
        <dbReference type="WBParaSite" id="SBAD_0000695401-mRNA-1"/>
    </source>
</evidence>
<evidence type="ECO:0000256" key="1">
    <source>
        <dbReference type="ARBA" id="ARBA00004123"/>
    </source>
</evidence>
<dbReference type="InterPro" id="IPR045146">
    <property type="entry name" value="SF3A1"/>
</dbReference>
<dbReference type="OrthoDB" id="447637at2759"/>
<evidence type="ECO:0000256" key="6">
    <source>
        <dbReference type="ARBA" id="ARBA00023242"/>
    </source>
</evidence>
<dbReference type="InterPro" id="IPR000061">
    <property type="entry name" value="Surp"/>
</dbReference>
<dbReference type="SMART" id="SM00213">
    <property type="entry name" value="UBQ"/>
    <property type="match status" value="1"/>
</dbReference>
<keyword evidence="6" id="KW-0539">Nucleus</keyword>
<feature type="domain" description="SURP motif" evidence="9">
    <location>
        <begin position="1"/>
        <end position="23"/>
    </location>
</feature>
<dbReference type="AlphaFoldDB" id="A0A183ISU6"/>
<dbReference type="InterPro" id="IPR022030">
    <property type="entry name" value="SF3A1_dom"/>
</dbReference>
<keyword evidence="3" id="KW-0747">Spliceosome</keyword>
<evidence type="ECO:0000259" key="9">
    <source>
        <dbReference type="PROSITE" id="PS50128"/>
    </source>
</evidence>
<dbReference type="InterPro" id="IPR035967">
    <property type="entry name" value="SWAP/Surp_sf"/>
</dbReference>